<feature type="domain" description="Guanylate kinase-like" evidence="4">
    <location>
        <begin position="5"/>
        <end position="203"/>
    </location>
</feature>
<dbReference type="PATRIC" id="fig|1618546.3.peg.898"/>
<comment type="similarity">
    <text evidence="1">Belongs to the guanylate kinase family.</text>
</comment>
<dbReference type="SUPFAM" id="SSF52540">
    <property type="entry name" value="P-loop containing nucleoside triphosphate hydrolases"/>
    <property type="match status" value="1"/>
</dbReference>
<dbReference type="GO" id="GO:0004385">
    <property type="term" value="F:GMP kinase activity"/>
    <property type="evidence" value="ECO:0007669"/>
    <property type="project" value="TreeGrafter"/>
</dbReference>
<name>A0A0G0HND5_9BACT</name>
<dbReference type="PANTHER" id="PTHR23117">
    <property type="entry name" value="GUANYLATE KINASE-RELATED"/>
    <property type="match status" value="1"/>
</dbReference>
<keyword evidence="2" id="KW-0808">Transferase</keyword>
<dbReference type="Pfam" id="PF00625">
    <property type="entry name" value="Guanylate_kin"/>
    <property type="match status" value="1"/>
</dbReference>
<reference evidence="5 6" key="1">
    <citation type="journal article" date="2015" name="Nature">
        <title>rRNA introns, odd ribosomes, and small enigmatic genomes across a large radiation of phyla.</title>
        <authorList>
            <person name="Brown C.T."/>
            <person name="Hug L.A."/>
            <person name="Thomas B.C."/>
            <person name="Sharon I."/>
            <person name="Castelle C.J."/>
            <person name="Singh A."/>
            <person name="Wilkins M.J."/>
            <person name="Williams K.H."/>
            <person name="Banfield J.F."/>
        </authorList>
    </citation>
    <scope>NUCLEOTIDE SEQUENCE [LARGE SCALE GENOMIC DNA]</scope>
</reference>
<accession>A0A0G0HND5</accession>
<dbReference type="PANTHER" id="PTHR23117:SF13">
    <property type="entry name" value="GUANYLATE KINASE"/>
    <property type="match status" value="1"/>
</dbReference>
<evidence type="ECO:0000256" key="2">
    <source>
        <dbReference type="ARBA" id="ARBA00022679"/>
    </source>
</evidence>
<dbReference type="Gene3D" id="3.40.50.300">
    <property type="entry name" value="P-loop containing nucleotide triphosphate hydrolases"/>
    <property type="match status" value="1"/>
</dbReference>
<sequence length="206" mass="23797">MKNTGQLIVITGLSGSGKDTVIDNLLKRFPEFRRLITCTDRLPRDGEIHGVHYFFVKPKILDLMHKSKELVEVPLKYGTSRKATPKSEFHKVIYDGHKVIWRIDTSLAAKVATHCFFDEQFTKYESRILKTISEVIFITSPKNTLHQRRKARDKESYDPNDYKQRDNQDKSVLVQYKSVFSHVIVNENGKLKQTVDTITEIIGAET</sequence>
<dbReference type="GO" id="GO:0005829">
    <property type="term" value="C:cytosol"/>
    <property type="evidence" value="ECO:0007669"/>
    <property type="project" value="TreeGrafter"/>
</dbReference>
<evidence type="ECO:0000256" key="3">
    <source>
        <dbReference type="ARBA" id="ARBA00022777"/>
    </source>
</evidence>
<evidence type="ECO:0000313" key="6">
    <source>
        <dbReference type="Proteomes" id="UP000034603"/>
    </source>
</evidence>
<dbReference type="AlphaFoldDB" id="A0A0G0HND5"/>
<comment type="caution">
    <text evidence="5">The sequence shown here is derived from an EMBL/GenBank/DDBJ whole genome shotgun (WGS) entry which is preliminary data.</text>
</comment>
<gene>
    <name evidence="5" type="ORF">US62_C0043G0005</name>
</gene>
<protein>
    <submittedName>
        <fullName evidence="5">Guanylate kinase</fullName>
    </submittedName>
</protein>
<proteinExistence type="inferred from homology"/>
<dbReference type="Proteomes" id="UP000034603">
    <property type="component" value="Unassembled WGS sequence"/>
</dbReference>
<keyword evidence="3 5" id="KW-0418">Kinase</keyword>
<evidence type="ECO:0000313" key="5">
    <source>
        <dbReference type="EMBL" id="KKQ43722.1"/>
    </source>
</evidence>
<dbReference type="InterPro" id="IPR027417">
    <property type="entry name" value="P-loop_NTPase"/>
</dbReference>
<evidence type="ECO:0000259" key="4">
    <source>
        <dbReference type="PROSITE" id="PS50052"/>
    </source>
</evidence>
<dbReference type="InterPro" id="IPR008144">
    <property type="entry name" value="Guanylate_kin-like_dom"/>
</dbReference>
<dbReference type="InterPro" id="IPR008145">
    <property type="entry name" value="GK/Ca_channel_bsu"/>
</dbReference>
<dbReference type="EMBL" id="LBTR01000043">
    <property type="protein sequence ID" value="KKQ43722.1"/>
    <property type="molecule type" value="Genomic_DNA"/>
</dbReference>
<dbReference type="PROSITE" id="PS50052">
    <property type="entry name" value="GUANYLATE_KINASE_2"/>
    <property type="match status" value="1"/>
</dbReference>
<organism evidence="5 6">
    <name type="scientific">Candidatus Woesebacteria bacterium GW2011_GWA1_37_8</name>
    <dbReference type="NCBI Taxonomy" id="1618546"/>
    <lineage>
        <taxon>Bacteria</taxon>
        <taxon>Candidatus Woeseibacteriota</taxon>
    </lineage>
</organism>
<dbReference type="SMART" id="SM00072">
    <property type="entry name" value="GuKc"/>
    <property type="match status" value="1"/>
</dbReference>
<evidence type="ECO:0000256" key="1">
    <source>
        <dbReference type="ARBA" id="ARBA00005790"/>
    </source>
</evidence>